<feature type="compositionally biased region" description="Low complexity" evidence="4">
    <location>
        <begin position="280"/>
        <end position="293"/>
    </location>
</feature>
<keyword evidence="1" id="KW-0677">Repeat</keyword>
<reference evidence="6" key="1">
    <citation type="submission" date="2017-05" db="UniProtKB">
        <authorList>
            <consortium name="EnsemblMetazoa"/>
        </authorList>
    </citation>
    <scope>IDENTIFICATION</scope>
</reference>
<feature type="region of interest" description="Disordered" evidence="4">
    <location>
        <begin position="181"/>
        <end position="204"/>
    </location>
</feature>
<accession>A0A1X7TIE6</accession>
<feature type="compositionally biased region" description="Polar residues" evidence="4">
    <location>
        <begin position="454"/>
        <end position="464"/>
    </location>
</feature>
<feature type="compositionally biased region" description="Low complexity" evidence="4">
    <location>
        <begin position="336"/>
        <end position="352"/>
    </location>
</feature>
<feature type="region of interest" description="Disordered" evidence="4">
    <location>
        <begin position="276"/>
        <end position="355"/>
    </location>
</feature>
<feature type="compositionally biased region" description="Polar residues" evidence="4">
    <location>
        <begin position="181"/>
        <end position="203"/>
    </location>
</feature>
<evidence type="ECO:0000259" key="5">
    <source>
        <dbReference type="PROSITE" id="PS50245"/>
    </source>
</evidence>
<dbReference type="SMART" id="SM01052">
    <property type="entry name" value="CAP_GLY"/>
    <property type="match status" value="1"/>
</dbReference>
<organism evidence="6">
    <name type="scientific">Amphimedon queenslandica</name>
    <name type="common">Sponge</name>
    <dbReference type="NCBI Taxonomy" id="400682"/>
    <lineage>
        <taxon>Eukaryota</taxon>
        <taxon>Metazoa</taxon>
        <taxon>Porifera</taxon>
        <taxon>Demospongiae</taxon>
        <taxon>Heteroscleromorpha</taxon>
        <taxon>Haplosclerida</taxon>
        <taxon>Niphatidae</taxon>
        <taxon>Amphimedon</taxon>
    </lineage>
</organism>
<dbReference type="SUPFAM" id="SSF74924">
    <property type="entry name" value="Cap-Gly domain"/>
    <property type="match status" value="1"/>
</dbReference>
<feature type="compositionally biased region" description="Basic and acidic residues" evidence="4">
    <location>
        <begin position="443"/>
        <end position="453"/>
    </location>
</feature>
<evidence type="ECO:0000313" key="6">
    <source>
        <dbReference type="EnsemblMetazoa" id="Aqu2.1.14556_001"/>
    </source>
</evidence>
<dbReference type="PANTHER" id="PTHR24198:SF194">
    <property type="entry name" value="INVERSIN-A"/>
    <property type="match status" value="1"/>
</dbReference>
<feature type="repeat" description="ANK" evidence="3">
    <location>
        <begin position="1377"/>
        <end position="1397"/>
    </location>
</feature>
<dbReference type="PROSITE" id="PS50297">
    <property type="entry name" value="ANK_REP_REGION"/>
    <property type="match status" value="1"/>
</dbReference>
<dbReference type="Gene3D" id="1.25.40.20">
    <property type="entry name" value="Ankyrin repeat-containing domain"/>
    <property type="match status" value="4"/>
</dbReference>
<evidence type="ECO:0000256" key="4">
    <source>
        <dbReference type="SAM" id="MobiDB-lite"/>
    </source>
</evidence>
<dbReference type="InParanoid" id="A0A1X7TIE6"/>
<dbReference type="InterPro" id="IPR036770">
    <property type="entry name" value="Ankyrin_rpt-contain_sf"/>
</dbReference>
<dbReference type="SMART" id="SM00248">
    <property type="entry name" value="ANK"/>
    <property type="match status" value="14"/>
</dbReference>
<feature type="compositionally biased region" description="Polar residues" evidence="4">
    <location>
        <begin position="294"/>
        <end position="305"/>
    </location>
</feature>
<feature type="compositionally biased region" description="Polar residues" evidence="4">
    <location>
        <begin position="649"/>
        <end position="666"/>
    </location>
</feature>
<evidence type="ECO:0000256" key="3">
    <source>
        <dbReference type="PROSITE-ProRule" id="PRU00023"/>
    </source>
</evidence>
<dbReference type="SUPFAM" id="SSF48403">
    <property type="entry name" value="Ankyrin repeat"/>
    <property type="match status" value="3"/>
</dbReference>
<feature type="region of interest" description="Disordered" evidence="4">
    <location>
        <begin position="401"/>
        <end position="465"/>
    </location>
</feature>
<dbReference type="PROSITE" id="PS50088">
    <property type="entry name" value="ANK_REPEAT"/>
    <property type="match status" value="2"/>
</dbReference>
<feature type="region of interest" description="Disordered" evidence="4">
    <location>
        <begin position="241"/>
        <end position="260"/>
    </location>
</feature>
<dbReference type="OrthoDB" id="2130750at2759"/>
<feature type="domain" description="CAP-Gly" evidence="5">
    <location>
        <begin position="75"/>
        <end position="117"/>
    </location>
</feature>
<feature type="compositionally biased region" description="Polar residues" evidence="4">
    <location>
        <begin position="38"/>
        <end position="49"/>
    </location>
</feature>
<feature type="region of interest" description="Disordered" evidence="4">
    <location>
        <begin position="1"/>
        <end position="55"/>
    </location>
</feature>
<keyword evidence="2 3" id="KW-0040">ANK repeat</keyword>
<dbReference type="Pfam" id="PF12796">
    <property type="entry name" value="Ank_2"/>
    <property type="match status" value="3"/>
</dbReference>
<dbReference type="PROSITE" id="PS50245">
    <property type="entry name" value="CAP_GLY_2"/>
    <property type="match status" value="1"/>
</dbReference>
<dbReference type="InterPro" id="IPR036859">
    <property type="entry name" value="CAP-Gly_dom_sf"/>
</dbReference>
<sequence length="1571" mass="174675">MMHERTPTVFPTGSRVKRASESSDGGSPRRTSEVRKMSATSSSGNTPSKTDVGKRVKFTGQMDKKEKHGTLRYIGSPEFAPGIWCGVELDDPQGRNNGSVQGIRYFSCAANYGLFVPLGRVELDHTPRPAKVPRQIPDRTKKIKALMNKSSKGKEDPFFYHTFSGVPRASSIPSLNMIESSGRSSTLKSSNRQADWSPWQQDSSAHKFTDIPGIRINDSLSSSSSSSSLLNKRFISEANLSRKSKSTSGESPLISITNTPSPQRIFRKTLGSLSNETDIGSSSIGSSLRGSTSCNDLNQISNSPSPRRGVSHSVPCTPYDSEDCYSSASDLSRHNSISSDSDPTPHSSSASPEYNENAFILSPTHSTSIKLLSSPESSPARRIKSPGLSTLASNLIEVSRSNGAGEYRGPSPEGPGSQKKFQNTHGGGRTLEHPLVNGCSALKTRDSDEEKQTEGTISRHSNTRSPDEIFNQLESCLRQQSLTDSRVKSLEVSLNSFKSTLLSAMKEVEESFHKQVEELKSFHKKEVHELQSKHDKELMEMHSSYQSAIENINHLYLVWEKAGVLSGRWDSIGVILGLSPNKLDGIEAAGKPPETCLRKVFECWLRKDYDYQNRGVPTLQRLCNCIRSESGGANPALADEIAKKYPISSEKQPLSPVDTNPSSREVTPTRELQAPLTSPDTKATYASGKSKEFPVNDVLKQIDELQKLYASNMYKTKEAFISLERNTLPKVIDYIQCHIINLLNPRFRKQQFIDKLREEYDKVKSMNQLFRVLEKHVSWFNFDFIVLLAQVFIADREVQRIWSTYSDLLKDYFKNNNNQAVKVVNGVEFGVLDAPGTQVMIAKVANDDYTLNDLYFFHKAIAEALKVSEYKFYFCEIDEGCMELKYSIPVFLYSILFPPTNQQCHSLAEIGIIKLSCNEHVQEMKQLPENELKKLSHFAIDINDPLWYENTSTPLIEACWRGLKDEVQWLMDESGSQERGTNGWNSPLAASYGGHFDVLKLLIDVYHCDPSQGDDDGVISLHMASYKGHLNIAQYLVNECHVDPDIADSSGNTGLLYSALGGHVDLVIMFLKKKCNVSQVNREGSTLSLLACKSGQVALVNQLKQFGIFSEDDIDFNGCGIIHYCAMSDSVELLVYLYNNHKSELFKKRDCFGATPLHIACQYASSGFIMKMVNIFGYKVLLEADYSDRSSLHYLCSGLVDKYCITEVYNKLTAPCDIPLVSQIATFKVEYKKEWHKYISLNINVTKQHKRVSLLSTLLKKTSIINNFNINSITATGQSLVHLACTSGSILLVKVLEEYGINTSSLDYEGRSAVHYAALSGSPTLLSYTVSEYRLNASQPDYKGVVPLALACMSGSIIAVEYIMNTTDIDINITCNEGKTPLHYSCSHGNLELSQYLCEVQGSGINLDEDGCSIRSGNMQLVQYLIENHHLLLTPESLIKAINSTKLPLVKLLINKYKLDPHVQNEDGTPAVHYAANVGVIDVLEYLVNDCSCDLDESDGDNENIFHTAAAAGHYPFIKYIIDNYPQFSSLLHSTHDGNTTPVHYACASGVVELVTYLIDEMKCDDRAEDV</sequence>
<name>A0A1X7TIE6_AMPQE</name>
<dbReference type="InterPro" id="IPR002110">
    <property type="entry name" value="Ankyrin_rpt"/>
</dbReference>
<dbReference type="PANTHER" id="PTHR24198">
    <property type="entry name" value="ANKYRIN REPEAT AND PROTEIN KINASE DOMAIN-CONTAINING PROTEIN"/>
    <property type="match status" value="1"/>
</dbReference>
<dbReference type="Gene3D" id="2.30.30.190">
    <property type="entry name" value="CAP Gly-rich-like domain"/>
    <property type="match status" value="1"/>
</dbReference>
<protein>
    <recommendedName>
        <fullName evidence="5">CAP-Gly domain-containing protein</fullName>
    </recommendedName>
</protein>
<feature type="region of interest" description="Disordered" evidence="4">
    <location>
        <begin position="369"/>
        <end position="388"/>
    </location>
</feature>
<dbReference type="EnsemblMetazoa" id="Aqu2.1.14556_001">
    <property type="protein sequence ID" value="Aqu2.1.14556_001"/>
    <property type="gene ID" value="Aqu2.1.14556"/>
</dbReference>
<feature type="repeat" description="ANK" evidence="3">
    <location>
        <begin position="1276"/>
        <end position="1308"/>
    </location>
</feature>
<dbReference type="Pfam" id="PF01302">
    <property type="entry name" value="CAP_GLY"/>
    <property type="match status" value="1"/>
</dbReference>
<feature type="region of interest" description="Disordered" evidence="4">
    <location>
        <begin position="649"/>
        <end position="685"/>
    </location>
</feature>
<evidence type="ECO:0000256" key="2">
    <source>
        <dbReference type="ARBA" id="ARBA00023043"/>
    </source>
</evidence>
<dbReference type="InterPro" id="IPR000938">
    <property type="entry name" value="CAP-Gly_domain"/>
</dbReference>
<evidence type="ECO:0000256" key="1">
    <source>
        <dbReference type="ARBA" id="ARBA00022737"/>
    </source>
</evidence>
<proteinExistence type="predicted"/>